<evidence type="ECO:0000259" key="4">
    <source>
        <dbReference type="SMART" id="SM01266"/>
    </source>
</evidence>
<dbReference type="Gene3D" id="2.160.10.10">
    <property type="entry name" value="Hexapeptide repeat proteins"/>
    <property type="match status" value="1"/>
</dbReference>
<keyword evidence="2 5" id="KW-0808">Transferase</keyword>
<evidence type="ECO:0000313" key="5">
    <source>
        <dbReference type="EMBL" id="AKI04803.1"/>
    </source>
</evidence>
<evidence type="ECO:0000256" key="2">
    <source>
        <dbReference type="ARBA" id="ARBA00022679"/>
    </source>
</evidence>
<dbReference type="Pfam" id="PF00132">
    <property type="entry name" value="Hexapep"/>
    <property type="match status" value="1"/>
</dbReference>
<evidence type="ECO:0000256" key="1">
    <source>
        <dbReference type="ARBA" id="ARBA00007274"/>
    </source>
</evidence>
<dbReference type="EMBL" id="CP011403">
    <property type="protein sequence ID" value="AKI04803.1"/>
    <property type="molecule type" value="Genomic_DNA"/>
</dbReference>
<dbReference type="InterPro" id="IPR018357">
    <property type="entry name" value="Hexapep_transf_CS"/>
</dbReference>
<dbReference type="PANTHER" id="PTHR23416:SF23">
    <property type="entry name" value="ACETYLTRANSFERASE C18B11.09C-RELATED"/>
    <property type="match status" value="1"/>
</dbReference>
<dbReference type="PANTHER" id="PTHR23416">
    <property type="entry name" value="SIALIC ACID SYNTHASE-RELATED"/>
    <property type="match status" value="1"/>
</dbReference>
<comment type="similarity">
    <text evidence="1">Belongs to the transferase hexapeptide repeat family.</text>
</comment>
<feature type="domain" description="Maltose/galactoside acetyltransferase" evidence="4">
    <location>
        <begin position="48"/>
        <end position="102"/>
    </location>
</feature>
<dbReference type="PATRIC" id="fig|1194971.3.peg.1262"/>
<accession>A0A0F7PV32</accession>
<dbReference type="InterPro" id="IPR051159">
    <property type="entry name" value="Hexapeptide_acetyltransf"/>
</dbReference>
<dbReference type="AlphaFoldDB" id="A0A0F7PV32"/>
<sequence length="227" mass="25687">MVKYTVAFNEDIDKLNTKERLIFFGTTFFYSRNFEVYTMKNFDIGKIKKITNQGKLYYDFDEDIDNARNYAFTNCRKYNSDYQIKGEADRNLILDLLGSYGENFVFKAGFICEFGFNFHIGNHVSIGNNFKLIDCNEVSIGDNVQIGNNVGIFTSKHAENPQYRADHWVKDLPITIGNNVVIEDDAVIGGGVTIGDNVVVERNSVVIKDVPSNSFVTGNPPCIKPLK</sequence>
<keyword evidence="3" id="KW-0677">Repeat</keyword>
<dbReference type="InterPro" id="IPR011004">
    <property type="entry name" value="Trimer_LpxA-like_sf"/>
</dbReference>
<dbReference type="Pfam" id="PF12464">
    <property type="entry name" value="Mac"/>
    <property type="match status" value="1"/>
</dbReference>
<dbReference type="GO" id="GO:0008374">
    <property type="term" value="F:O-acyltransferase activity"/>
    <property type="evidence" value="ECO:0007669"/>
    <property type="project" value="TreeGrafter"/>
</dbReference>
<dbReference type="InterPro" id="IPR001451">
    <property type="entry name" value="Hexapep"/>
</dbReference>
<name>A0A0F7PV32_9LACO</name>
<dbReference type="GO" id="GO:0016407">
    <property type="term" value="F:acetyltransferase activity"/>
    <property type="evidence" value="ECO:0007669"/>
    <property type="project" value="InterPro"/>
</dbReference>
<proteinExistence type="inferred from homology"/>
<dbReference type="PROSITE" id="PS00101">
    <property type="entry name" value="HEXAPEP_TRANSFERASES"/>
    <property type="match status" value="1"/>
</dbReference>
<dbReference type="SMART" id="SM01266">
    <property type="entry name" value="Mac"/>
    <property type="match status" value="1"/>
</dbReference>
<dbReference type="SUPFAM" id="SSF51161">
    <property type="entry name" value="Trimeric LpxA-like enzymes"/>
    <property type="match status" value="1"/>
</dbReference>
<evidence type="ECO:0000256" key="3">
    <source>
        <dbReference type="ARBA" id="ARBA00022737"/>
    </source>
</evidence>
<evidence type="ECO:0000313" key="6">
    <source>
        <dbReference type="Proteomes" id="UP000035027"/>
    </source>
</evidence>
<dbReference type="InterPro" id="IPR024688">
    <property type="entry name" value="Mac_dom"/>
</dbReference>
<protein>
    <submittedName>
        <fullName evidence="5">Acetyltransferase</fullName>
    </submittedName>
</protein>
<organism evidence="5 6">
    <name type="scientific">Ligilactobacillus salivarius str. Ren</name>
    <dbReference type="NCBI Taxonomy" id="1194971"/>
    <lineage>
        <taxon>Bacteria</taxon>
        <taxon>Bacillati</taxon>
        <taxon>Bacillota</taxon>
        <taxon>Bacilli</taxon>
        <taxon>Lactobacillales</taxon>
        <taxon>Lactobacillaceae</taxon>
        <taxon>Ligilactobacillus</taxon>
    </lineage>
</organism>
<gene>
    <name evidence="5" type="ORF">LsR_01259</name>
</gene>
<dbReference type="Proteomes" id="UP000035027">
    <property type="component" value="Chromosome"/>
</dbReference>
<reference evidence="5 6" key="1">
    <citation type="submission" date="2015-05" db="EMBL/GenBank/DDBJ databases">
        <title>Complete genome sequence of Lactobacillus salivarius Ren, a probiotic strain with antitumor activity.</title>
        <authorList>
            <person name="Sun E."/>
            <person name="Zhao L."/>
            <person name="Liu S."/>
            <person name="Zhang M."/>
            <person name="Guo H."/>
            <person name="Ren F."/>
        </authorList>
    </citation>
    <scope>NUCLEOTIDE SEQUENCE [LARGE SCALE GENOMIC DNA]</scope>
    <source>
        <strain evidence="5 6">Ren</strain>
    </source>
</reference>